<dbReference type="SMART" id="SM01131">
    <property type="entry name" value="DHHA2"/>
    <property type="match status" value="1"/>
</dbReference>
<dbReference type="SUPFAM" id="SSF64182">
    <property type="entry name" value="DHH phosphoesterases"/>
    <property type="match status" value="1"/>
</dbReference>
<reference evidence="8" key="1">
    <citation type="submission" date="2025-08" db="UniProtKB">
        <authorList>
            <consortium name="RefSeq"/>
        </authorList>
    </citation>
    <scope>IDENTIFICATION</scope>
    <source>
        <strain evidence="8">Ishihara</strain>
        <tissue evidence="8">Whole body</tissue>
    </source>
</reference>
<evidence type="ECO:0000256" key="4">
    <source>
        <dbReference type="ARBA" id="ARBA00022801"/>
    </source>
</evidence>
<dbReference type="PANTHER" id="PTHR12112:SF39">
    <property type="entry name" value="EG:152A3.5 PROTEIN (FBGN0003116_PN PROTEIN)"/>
    <property type="match status" value="1"/>
</dbReference>
<proteinExistence type="inferred from homology"/>
<dbReference type="Pfam" id="PF02833">
    <property type="entry name" value="DHHA2"/>
    <property type="match status" value="1"/>
</dbReference>
<dbReference type="GO" id="GO:0005737">
    <property type="term" value="C:cytoplasm"/>
    <property type="evidence" value="ECO:0007669"/>
    <property type="project" value="InterPro"/>
</dbReference>
<dbReference type="InterPro" id="IPR001667">
    <property type="entry name" value="DDH_dom"/>
</dbReference>
<sequence>MEEYIGTTLTKLKTKQFSELTIVIGNESCDLDSAVSALVFANFLYWQHNQMKCKVCTKEYRDGSMDYKDELFLPVINVDRNDFPLKTEVAFLFREKGINAGDLVFRDDYDLPELLKSTKSKVVLVDHHVLANRDKFLAEYVTEIIDHRPIDKTGWMYKPDTRTTIETVGSCCTLVAQRLKDLGSLIAKDVDYFNAYPVCSEMLHATIILDTVNFSKEVNKGTPHDEEILLFLESLLKPADYKAEREKELNTLVAARTDVSQLSAAQLLRKDVKIVGNVLVPSFPILVKEFLSRPEALKAVSEALTLTNCDVALLLGMDLSEGLKRDTAVFSTSKPHKAVLLSKFLEDFKSPSLGLSSEQLDNAMDCSYYWQLNLSASRKQYIPALNQFHGIL</sequence>
<comment type="cofactor">
    <cofactor evidence="1">
        <name>Mn(2+)</name>
        <dbReference type="ChEBI" id="CHEBI:29035"/>
    </cofactor>
</comment>
<dbReference type="InterPro" id="IPR004097">
    <property type="entry name" value="DHHA2"/>
</dbReference>
<feature type="domain" description="DHHA2" evidence="6">
    <location>
        <begin position="249"/>
        <end position="389"/>
    </location>
</feature>
<gene>
    <name evidence="8" type="primary">LOC111361533</name>
</gene>
<dbReference type="InterPro" id="IPR038763">
    <property type="entry name" value="DHH_sf"/>
</dbReference>
<evidence type="ECO:0000256" key="2">
    <source>
        <dbReference type="ARBA" id="ARBA00010331"/>
    </source>
</evidence>
<accession>A0A9J7EMW2</accession>
<dbReference type="GO" id="GO:0004309">
    <property type="term" value="F:exopolyphosphatase activity"/>
    <property type="evidence" value="ECO:0007669"/>
    <property type="project" value="TreeGrafter"/>
</dbReference>
<evidence type="ECO:0000259" key="6">
    <source>
        <dbReference type="SMART" id="SM01131"/>
    </source>
</evidence>
<evidence type="ECO:0000256" key="3">
    <source>
        <dbReference type="ARBA" id="ARBA00022723"/>
    </source>
</evidence>
<dbReference type="Pfam" id="PF01368">
    <property type="entry name" value="DHH"/>
    <property type="match status" value="1"/>
</dbReference>
<comment type="similarity">
    <text evidence="2">Belongs to the PPase class C family. Prune subfamily.</text>
</comment>
<dbReference type="RefSeq" id="XP_022833695.1">
    <property type="nucleotide sequence ID" value="XM_022977927.1"/>
</dbReference>
<protein>
    <submittedName>
        <fullName evidence="8">Exopolyphosphatase PRUNE1 isoform X1</fullName>
    </submittedName>
</protein>
<evidence type="ECO:0000256" key="5">
    <source>
        <dbReference type="ARBA" id="ARBA00023211"/>
    </source>
</evidence>
<evidence type="ECO:0000256" key="1">
    <source>
        <dbReference type="ARBA" id="ARBA00001936"/>
    </source>
</evidence>
<dbReference type="GeneID" id="111361533"/>
<evidence type="ECO:0000313" key="8">
    <source>
        <dbReference type="RefSeq" id="XP_022833695.1"/>
    </source>
</evidence>
<dbReference type="OrthoDB" id="374045at2759"/>
<dbReference type="Proteomes" id="UP000301870">
    <property type="component" value="Chromosome 3"/>
</dbReference>
<dbReference type="CTD" id="18936"/>
<dbReference type="PANTHER" id="PTHR12112">
    <property type="entry name" value="BNIP - RELATED"/>
    <property type="match status" value="1"/>
</dbReference>
<dbReference type="AlphaFoldDB" id="A0A9J7EMW2"/>
<dbReference type="Gene3D" id="3.10.310.20">
    <property type="entry name" value="DHHA2 domain"/>
    <property type="match status" value="1"/>
</dbReference>
<keyword evidence="5" id="KW-0464">Manganese</keyword>
<dbReference type="GO" id="GO:0046872">
    <property type="term" value="F:metal ion binding"/>
    <property type="evidence" value="ECO:0007669"/>
    <property type="project" value="UniProtKB-KW"/>
</dbReference>
<keyword evidence="3" id="KW-0479">Metal-binding</keyword>
<keyword evidence="7" id="KW-1185">Reference proteome</keyword>
<dbReference type="KEGG" id="sliu:111361533"/>
<dbReference type="InterPro" id="IPR038222">
    <property type="entry name" value="DHHA2_dom_sf"/>
</dbReference>
<organism evidence="7 8">
    <name type="scientific">Spodoptera litura</name>
    <name type="common">Asian cotton leafworm</name>
    <dbReference type="NCBI Taxonomy" id="69820"/>
    <lineage>
        <taxon>Eukaryota</taxon>
        <taxon>Metazoa</taxon>
        <taxon>Ecdysozoa</taxon>
        <taxon>Arthropoda</taxon>
        <taxon>Hexapoda</taxon>
        <taxon>Insecta</taxon>
        <taxon>Pterygota</taxon>
        <taxon>Neoptera</taxon>
        <taxon>Endopterygota</taxon>
        <taxon>Lepidoptera</taxon>
        <taxon>Glossata</taxon>
        <taxon>Ditrysia</taxon>
        <taxon>Noctuoidea</taxon>
        <taxon>Noctuidae</taxon>
        <taxon>Amphipyrinae</taxon>
        <taxon>Spodoptera</taxon>
    </lineage>
</organism>
<evidence type="ECO:0000313" key="7">
    <source>
        <dbReference type="Proteomes" id="UP000301870"/>
    </source>
</evidence>
<name>A0A9J7EMW2_SPOLT</name>
<dbReference type="Gene3D" id="3.90.1640.10">
    <property type="entry name" value="inorganic pyrophosphatase (n-terminal core)"/>
    <property type="match status" value="1"/>
</dbReference>
<keyword evidence="4" id="KW-0378">Hydrolase</keyword>